<evidence type="ECO:0000313" key="5">
    <source>
        <dbReference type="EMBL" id="KAK5049352.1"/>
    </source>
</evidence>
<evidence type="ECO:0000256" key="1">
    <source>
        <dbReference type="ARBA" id="ARBA00023002"/>
    </source>
</evidence>
<dbReference type="Gene3D" id="3.40.309.10">
    <property type="entry name" value="Aldehyde Dehydrogenase, Chain A, domain 2"/>
    <property type="match status" value="1"/>
</dbReference>
<dbReference type="GeneID" id="89972459"/>
<proteinExistence type="inferred from homology"/>
<keyword evidence="1 3" id="KW-0560">Oxidoreductase</keyword>
<feature type="domain" description="Aldehyde dehydrogenase" evidence="4">
    <location>
        <begin position="35"/>
        <end position="489"/>
    </location>
</feature>
<evidence type="ECO:0000256" key="2">
    <source>
        <dbReference type="PROSITE-ProRule" id="PRU10007"/>
    </source>
</evidence>
<dbReference type="PANTHER" id="PTHR43353">
    <property type="entry name" value="SUCCINATE-SEMIALDEHYDE DEHYDROGENASE, MITOCHONDRIAL"/>
    <property type="match status" value="1"/>
</dbReference>
<evidence type="ECO:0000259" key="4">
    <source>
        <dbReference type="Pfam" id="PF00171"/>
    </source>
</evidence>
<dbReference type="InterPro" id="IPR016160">
    <property type="entry name" value="Ald_DH_CS_CYS"/>
</dbReference>
<comment type="similarity">
    <text evidence="3">Belongs to the aldehyde dehydrogenase family.</text>
</comment>
<name>A0AAV9N490_9EURO</name>
<dbReference type="PANTHER" id="PTHR43353:SF6">
    <property type="entry name" value="CYTOPLASMIC ALDEHYDE DEHYDROGENASE (EUROFUNG)"/>
    <property type="match status" value="1"/>
</dbReference>
<dbReference type="InterPro" id="IPR029510">
    <property type="entry name" value="Ald_DH_CS_GLU"/>
</dbReference>
<feature type="active site" evidence="2">
    <location>
        <position position="268"/>
    </location>
</feature>
<accession>A0AAV9N490</accession>
<reference evidence="5 6" key="1">
    <citation type="submission" date="2023-08" db="EMBL/GenBank/DDBJ databases">
        <title>Black Yeasts Isolated from many extreme environments.</title>
        <authorList>
            <person name="Coleine C."/>
            <person name="Stajich J.E."/>
            <person name="Selbmann L."/>
        </authorList>
    </citation>
    <scope>NUCLEOTIDE SEQUENCE [LARGE SCALE GENOMIC DNA]</scope>
    <source>
        <strain evidence="5 6">CCFEE 5792</strain>
    </source>
</reference>
<dbReference type="Proteomes" id="UP001358417">
    <property type="component" value="Unassembled WGS sequence"/>
</dbReference>
<keyword evidence="6" id="KW-1185">Reference proteome</keyword>
<dbReference type="RefSeq" id="XP_064704397.1">
    <property type="nucleotide sequence ID" value="XM_064847858.1"/>
</dbReference>
<protein>
    <recommendedName>
        <fullName evidence="4">Aldehyde dehydrogenase domain-containing protein</fullName>
    </recommendedName>
</protein>
<evidence type="ECO:0000256" key="3">
    <source>
        <dbReference type="RuleBase" id="RU003345"/>
    </source>
</evidence>
<dbReference type="AlphaFoldDB" id="A0AAV9N490"/>
<dbReference type="Pfam" id="PF00171">
    <property type="entry name" value="Aldedh"/>
    <property type="match status" value="1"/>
</dbReference>
<dbReference type="PROSITE" id="PS00687">
    <property type="entry name" value="ALDEHYDE_DEHYDR_GLU"/>
    <property type="match status" value="1"/>
</dbReference>
<dbReference type="Gene3D" id="3.40.605.10">
    <property type="entry name" value="Aldehyde Dehydrogenase, Chain A, domain 1"/>
    <property type="match status" value="1"/>
</dbReference>
<dbReference type="InterPro" id="IPR050740">
    <property type="entry name" value="Aldehyde_DH_Superfamily"/>
</dbReference>
<dbReference type="InterPro" id="IPR015590">
    <property type="entry name" value="Aldehyde_DH_dom"/>
</dbReference>
<organism evidence="5 6">
    <name type="scientific">Exophiala bonariae</name>
    <dbReference type="NCBI Taxonomy" id="1690606"/>
    <lineage>
        <taxon>Eukaryota</taxon>
        <taxon>Fungi</taxon>
        <taxon>Dikarya</taxon>
        <taxon>Ascomycota</taxon>
        <taxon>Pezizomycotina</taxon>
        <taxon>Eurotiomycetes</taxon>
        <taxon>Chaetothyriomycetidae</taxon>
        <taxon>Chaetothyriales</taxon>
        <taxon>Herpotrichiellaceae</taxon>
        <taxon>Exophiala</taxon>
    </lineage>
</organism>
<comment type="caution">
    <text evidence="5">The sequence shown here is derived from an EMBL/GenBank/DDBJ whole genome shotgun (WGS) entry which is preliminary data.</text>
</comment>
<dbReference type="InterPro" id="IPR016162">
    <property type="entry name" value="Ald_DH_N"/>
</dbReference>
<sequence length="493" mass="52367">MASNGTNGTASSGSNFNSSSTVPLWLDGKEVTPSSTFDVISPLDQKTLYKASSASEEDALKAIASAVKAAKAWGKTKPNERRDIFLRAAEGFKKRKDELHQYSRTETGAAESMFSFEHNLAYQACLSVAGLIQVATTSSSPVVAEEGSSALIIKEPYGVVLGIAPWNAPYVLGLRACLQPLAMGNAVILKGPEAAPATYWAIASILHEAGLPAGVLNTIYHRPADAASVTNTLIQHPAIKKINFTGSTLVGSIIASLAGKNLKPTVMELGGKAPSIVCEDANIQTAALQTALGAFLHAGQICMATERIIVHAKIADEFRAALKATMDQVFSDQGMGVPQLVTTAPVEKNKKLLADALSKGAKTVYGDASHNEESKTKMRPVIIENIKPGMDIYHTESFGPTVSLYVVNSDEEALELANDTDYGLASAVFTEDLRRGLKIAKQIETGAVQINSMSIHDEAALPHGGAKKSGFGRFNGLPGLDEWVRSKVITWKD</sequence>
<dbReference type="InterPro" id="IPR016161">
    <property type="entry name" value="Ald_DH/histidinol_DH"/>
</dbReference>
<dbReference type="CDD" id="cd07105">
    <property type="entry name" value="ALDH_SaliADH"/>
    <property type="match status" value="1"/>
</dbReference>
<dbReference type="GO" id="GO:0009450">
    <property type="term" value="P:gamma-aminobutyric acid catabolic process"/>
    <property type="evidence" value="ECO:0007669"/>
    <property type="project" value="TreeGrafter"/>
</dbReference>
<dbReference type="PROSITE" id="PS00070">
    <property type="entry name" value="ALDEHYDE_DEHYDR_CYS"/>
    <property type="match status" value="1"/>
</dbReference>
<evidence type="ECO:0000313" key="6">
    <source>
        <dbReference type="Proteomes" id="UP001358417"/>
    </source>
</evidence>
<gene>
    <name evidence="5" type="ORF">LTR84_004281</name>
</gene>
<dbReference type="EMBL" id="JAVRRD010000019">
    <property type="protein sequence ID" value="KAK5049352.1"/>
    <property type="molecule type" value="Genomic_DNA"/>
</dbReference>
<dbReference type="InterPro" id="IPR016163">
    <property type="entry name" value="Ald_DH_C"/>
</dbReference>
<dbReference type="SUPFAM" id="SSF53720">
    <property type="entry name" value="ALDH-like"/>
    <property type="match status" value="1"/>
</dbReference>
<dbReference type="GO" id="GO:0004777">
    <property type="term" value="F:succinate-semialdehyde dehydrogenase (NAD+) activity"/>
    <property type="evidence" value="ECO:0007669"/>
    <property type="project" value="TreeGrafter"/>
</dbReference>